<evidence type="ECO:0000313" key="2">
    <source>
        <dbReference type="Proteomes" id="UP000536746"/>
    </source>
</evidence>
<dbReference type="RefSeq" id="WP_079214834.1">
    <property type="nucleotide sequence ID" value="NZ_CP018845.1"/>
</dbReference>
<comment type="caution">
    <text evidence="1">The sequence shown here is derived from an EMBL/GenBank/DDBJ whole genome shotgun (WGS) entry which is preliminary data.</text>
</comment>
<dbReference type="EMBL" id="JABFMT010000005">
    <property type="protein sequence ID" value="NUU01482.1"/>
    <property type="molecule type" value="Genomic_DNA"/>
</dbReference>
<dbReference type="Proteomes" id="UP000536746">
    <property type="component" value="Unassembled WGS sequence"/>
</dbReference>
<gene>
    <name evidence="1" type="ORF">HNO84_07730</name>
</gene>
<name>A0ABX2LZS4_9BURK</name>
<sequence length="113" mass="12703">MVIQCRQFGIEGTQDPNTDRIYTNHYNHAGLITSQKGDARHDADCIYYSSGYVKNITDLHNEKISAIEYDNSGNRSSRGLWPTTAISPYRSVSKEDLSLAQSKFRLNSTLIDG</sequence>
<organism evidence="1 2">
    <name type="scientific">Herbaspirillum robiniae</name>
    <dbReference type="NCBI Taxonomy" id="2014887"/>
    <lineage>
        <taxon>Bacteria</taxon>
        <taxon>Pseudomonadati</taxon>
        <taxon>Pseudomonadota</taxon>
        <taxon>Betaproteobacteria</taxon>
        <taxon>Burkholderiales</taxon>
        <taxon>Oxalobacteraceae</taxon>
        <taxon>Herbaspirillum</taxon>
    </lineage>
</organism>
<reference evidence="1 2" key="1">
    <citation type="journal article" date="2020" name="Front. Plant Sci.">
        <title>Isolation of Rhizosphere Bacteria That Improve Quality and Water Stress Tolerance in Greenhouse Ornamentals.</title>
        <authorList>
            <person name="Nordstedt N.P."/>
            <person name="Jones M.L."/>
        </authorList>
    </citation>
    <scope>NUCLEOTIDE SEQUENCE [LARGE SCALE GENOMIC DNA]</scope>
    <source>
        <strain evidence="1 2">C6C2</strain>
    </source>
</reference>
<accession>A0ABX2LZS4</accession>
<evidence type="ECO:0000313" key="1">
    <source>
        <dbReference type="EMBL" id="NUU01482.1"/>
    </source>
</evidence>
<proteinExistence type="predicted"/>
<keyword evidence="2" id="KW-1185">Reference proteome</keyword>
<protein>
    <submittedName>
        <fullName evidence="1">Uncharacterized protein</fullName>
    </submittedName>
</protein>